<dbReference type="OrthoDB" id="4849997at2"/>
<keyword evidence="2" id="KW-0540">Nuclease</keyword>
<dbReference type="EMBL" id="CP041616">
    <property type="protein sequence ID" value="QDO88778.1"/>
    <property type="molecule type" value="Genomic_DNA"/>
</dbReference>
<feature type="compositionally biased region" description="Basic and acidic residues" evidence="1">
    <location>
        <begin position="758"/>
        <end position="767"/>
    </location>
</feature>
<gene>
    <name evidence="2" type="ORF">FNH13_10965</name>
</gene>
<evidence type="ECO:0000313" key="3">
    <source>
        <dbReference type="Proteomes" id="UP000315395"/>
    </source>
</evidence>
<dbReference type="RefSeq" id="WP_143783455.1">
    <property type="nucleotide sequence ID" value="NZ_CP041616.1"/>
</dbReference>
<dbReference type="Proteomes" id="UP000315395">
    <property type="component" value="Chromosome"/>
</dbReference>
<keyword evidence="3" id="KW-1185">Reference proteome</keyword>
<keyword evidence="2" id="KW-0255">Endonuclease</keyword>
<dbReference type="KEGG" id="orz:FNH13_10965"/>
<feature type="region of interest" description="Disordered" evidence="1">
    <location>
        <begin position="725"/>
        <end position="785"/>
    </location>
</feature>
<reference evidence="2 3" key="1">
    <citation type="submission" date="2019-07" db="EMBL/GenBank/DDBJ databases">
        <title>complete genome sequencing of Ornithinimicrobium sp. H23M54.</title>
        <authorList>
            <person name="Bae J.-W."/>
            <person name="Lee S.-Y."/>
        </authorList>
    </citation>
    <scope>NUCLEOTIDE SEQUENCE [LARGE SCALE GENOMIC DNA]</scope>
    <source>
        <strain evidence="2 3">H23M54</strain>
    </source>
</reference>
<dbReference type="AlphaFoldDB" id="A0A516GBA7"/>
<dbReference type="CDD" id="cd00085">
    <property type="entry name" value="HNHc"/>
    <property type="match status" value="1"/>
</dbReference>
<evidence type="ECO:0000256" key="1">
    <source>
        <dbReference type="SAM" id="MobiDB-lite"/>
    </source>
</evidence>
<feature type="compositionally biased region" description="Basic and acidic residues" evidence="1">
    <location>
        <begin position="730"/>
        <end position="741"/>
    </location>
</feature>
<sequence length="785" mass="83115">MSPAAPPETSLAADAQERLRAALVEVGVGAGLIDDLVKASLACAAVETGARAEESLSTLEEGVTQVGAAAGAQARARQMLTAVEAVTLLSTRMDGVRLAATRQLTAEMGKVLLAAKDVSGPTELSKTARKSWRAEAKRVTRHEIEAAIGWGSGDVITLVGLANAPASVRGPVHQGLARGEVSWPLVSAYFRATSAMDHEDGSAIANGLFGDDPEESVTERVTRQGEWLGGPWRVKEFHRVLKREVHKIKNQDPDAAKEARRAAQYASDVRINVDAEGTAEVVIGTRTAQAAAVADRIERAAKAARQGGDLRTLRQLRSAVAMSLLLHGTLDFTGISEDPNTITVEQSDQLTKLLYGLPTADLQVVLPLQALFGQDVTGAELAALLNSTADLSRCGHSSDADGVNAPPDTPGNRRSDPDAGRDVGAVPDPDPGAHAGAVPDPDPGAHAGAVPDPDPGAHAGAVTDADRHDYARPRAVGEIIGKRSAFLGSDELWELMLTPGSTLYRLLVDPVSGRCMEKSAKGYRFTASQRAQIVASDGFCRAPGCLVPAWLCQVDHVQEYGTVGGDTAEANGQSVSNPHHDLKTRKLWDAVMNSHRDVTWTTLLGRVYTTKAHDYTQYTKLLTAAKQYVDAPECADTAQGVADGAASGLGGHAVVQEATDDWADRVDRAIYQALSYRPPGADLLARDDWDEDTFHGWPLITLTHRDANGRRIWKPDPATVTAARAAHKAARTDDASDHSADAETTAGPPPEDIENSTDAERQHEGHGAPEGTLPWAAGDDDAPPF</sequence>
<organism evidence="2 3">
    <name type="scientific">Ornithinimicrobium ciconiae</name>
    <dbReference type="NCBI Taxonomy" id="2594265"/>
    <lineage>
        <taxon>Bacteria</taxon>
        <taxon>Bacillati</taxon>
        <taxon>Actinomycetota</taxon>
        <taxon>Actinomycetes</taxon>
        <taxon>Micrococcales</taxon>
        <taxon>Ornithinimicrobiaceae</taxon>
        <taxon>Ornithinimicrobium</taxon>
    </lineage>
</organism>
<dbReference type="GO" id="GO:0004519">
    <property type="term" value="F:endonuclease activity"/>
    <property type="evidence" value="ECO:0007669"/>
    <property type="project" value="UniProtKB-KW"/>
</dbReference>
<feature type="compositionally biased region" description="Basic and acidic residues" evidence="1">
    <location>
        <begin position="411"/>
        <end position="421"/>
    </location>
</feature>
<dbReference type="InterPro" id="IPR003615">
    <property type="entry name" value="HNH_nuc"/>
</dbReference>
<evidence type="ECO:0000313" key="2">
    <source>
        <dbReference type="EMBL" id="QDO88778.1"/>
    </source>
</evidence>
<protein>
    <submittedName>
        <fullName evidence="2">HNH endonuclease</fullName>
    </submittedName>
</protein>
<feature type="region of interest" description="Disordered" evidence="1">
    <location>
        <begin position="394"/>
        <end position="468"/>
    </location>
</feature>
<accession>A0A516GBA7</accession>
<proteinExistence type="predicted"/>
<keyword evidence="2" id="KW-0378">Hydrolase</keyword>
<name>A0A516GBA7_9MICO</name>